<evidence type="ECO:0000313" key="1">
    <source>
        <dbReference type="EMBL" id="MBN3968198.1"/>
    </source>
</evidence>
<protein>
    <recommendedName>
        <fullName evidence="3">Delta-60 repeat domain-containing protein</fullName>
    </recommendedName>
</protein>
<keyword evidence="2" id="KW-1185">Reference proteome</keyword>
<dbReference type="EMBL" id="JADEVO010000045">
    <property type="protein sequence ID" value="MBN3968198.1"/>
    <property type="molecule type" value="Genomic_DNA"/>
</dbReference>
<evidence type="ECO:0008006" key="3">
    <source>
        <dbReference type="Google" id="ProtNLM"/>
    </source>
</evidence>
<evidence type="ECO:0000313" key="2">
    <source>
        <dbReference type="Proteomes" id="UP000772591"/>
    </source>
</evidence>
<comment type="caution">
    <text evidence="1">The sequence shown here is derived from an EMBL/GenBank/DDBJ whole genome shotgun (WGS) entry which is preliminary data.</text>
</comment>
<gene>
    <name evidence="1" type="ORF">IMW75_23340</name>
</gene>
<dbReference type="Pfam" id="PF17164">
    <property type="entry name" value="DUF5122"/>
    <property type="match status" value="5"/>
</dbReference>
<accession>A0ABS3AM08</accession>
<sequence>MTHDVAIDACGRILVAAKVGMAEGSRFGLARLLADGSADLSFGDQGSVIGQFENGFEAMAGKLAVLPNGNILLAGLHYLNGHRTLPALALFDHCGQPVQGFGENGRCVVRLPGNLSVGVRDAWLPPGVPGAEACDLRVQEDGRILLLANHHFELADHVGLLICLNRDGSLDSSFNGRGFVMVRHLLMNTWLSSLSLQADGRILVGGSINFPAEGLLARYHANGQLDTSFAVDGFMSFDGAGRSTHVSHIVQQYNEDLLCVGSSRDPMHCLSLRLHNNGRPDSHCHGGQPRLLEIGRSGCQWTAALALPDGCTLAAGATLGGCEADFILARYLPDGQLDHQFGDGLGWVRTRLSRSLDTATSLTAQTDGAIVVGGYSLDGNYRAIVARYLG</sequence>
<dbReference type="SUPFAM" id="SSF63829">
    <property type="entry name" value="Calcium-dependent phosphotriesterase"/>
    <property type="match status" value="1"/>
</dbReference>
<reference evidence="1 2" key="1">
    <citation type="journal article" date="2021" name="Int. J. Syst. Evol. Microbiol.">
        <title>Pseudomonas piscium sp. nov., Pseudomonas pisciculturae sp. nov., Pseudomonas mucoides sp. nov. and Pseudomonas neuropathica sp. nov. isolated from rainbow trout.</title>
        <authorList>
            <person name="Duman M."/>
            <person name="Mulet M."/>
            <person name="Altun S."/>
            <person name="Saticioglu I.B."/>
            <person name="Gomila M."/>
            <person name="Lalucat J."/>
            <person name="Garcia-Valdes E."/>
        </authorList>
    </citation>
    <scope>NUCLEOTIDE SEQUENCE [LARGE SCALE GENOMIC DNA]</scope>
    <source>
        <strain evidence="1 2">LMG 28632</strain>
    </source>
</reference>
<dbReference type="Proteomes" id="UP000772591">
    <property type="component" value="Unassembled WGS sequence"/>
</dbReference>
<proteinExistence type="predicted"/>
<dbReference type="NCBIfam" id="TIGR02608">
    <property type="entry name" value="delta_60_rpt"/>
    <property type="match status" value="5"/>
</dbReference>
<organism evidence="1 2">
    <name type="scientific">Pseudomonas gregormendelii</name>
    <dbReference type="NCBI Taxonomy" id="1628277"/>
    <lineage>
        <taxon>Bacteria</taxon>
        <taxon>Pseudomonadati</taxon>
        <taxon>Pseudomonadota</taxon>
        <taxon>Gammaproteobacteria</taxon>
        <taxon>Pseudomonadales</taxon>
        <taxon>Pseudomonadaceae</taxon>
        <taxon>Pseudomonas</taxon>
    </lineage>
</organism>
<name>A0ABS3AM08_9PSED</name>
<dbReference type="Gene3D" id="2.80.10.50">
    <property type="match status" value="3"/>
</dbReference>
<dbReference type="InterPro" id="IPR013431">
    <property type="entry name" value="Delta_60_rpt"/>
</dbReference>